<sequence length="179" mass="20975">MKLKKGDIIFFKSNSFFSRMIRLVESAKKSQNIPHHVAIVTGIYANKIAIIEATLKGVKVSSLSIYDNNRIWFGRLKEPIGKKDMDKILVWLNSQIDIPYDYTALVGIFFRSFFRLLGPKVYKKVRFVRNFLDSRTRFFCSELVSMGYSIVDVHLWHAHLSLTTPYDLFRSDKLEIWEE</sequence>
<dbReference type="Gene3D" id="3.90.1720.10">
    <property type="entry name" value="endopeptidase domain like (from Nostoc punctiforme)"/>
    <property type="match status" value="1"/>
</dbReference>
<proteinExistence type="predicted"/>
<dbReference type="InterPro" id="IPR038765">
    <property type="entry name" value="Papain-like_cys_pep_sf"/>
</dbReference>
<name>A0A0F9A3U1_9ZZZZ</name>
<dbReference type="EMBL" id="LAZR01044625">
    <property type="protein sequence ID" value="KKL04199.1"/>
    <property type="molecule type" value="Genomic_DNA"/>
</dbReference>
<dbReference type="SUPFAM" id="SSF54001">
    <property type="entry name" value="Cysteine proteinases"/>
    <property type="match status" value="1"/>
</dbReference>
<reference evidence="1" key="1">
    <citation type="journal article" date="2015" name="Nature">
        <title>Complex archaea that bridge the gap between prokaryotes and eukaryotes.</title>
        <authorList>
            <person name="Spang A."/>
            <person name="Saw J.H."/>
            <person name="Jorgensen S.L."/>
            <person name="Zaremba-Niedzwiedzka K."/>
            <person name="Martijn J."/>
            <person name="Lind A.E."/>
            <person name="van Eijk R."/>
            <person name="Schleper C."/>
            <person name="Guy L."/>
            <person name="Ettema T.J."/>
        </authorList>
    </citation>
    <scope>NUCLEOTIDE SEQUENCE</scope>
</reference>
<comment type="caution">
    <text evidence="1">The sequence shown here is derived from an EMBL/GenBank/DDBJ whole genome shotgun (WGS) entry which is preliminary data.</text>
</comment>
<gene>
    <name evidence="1" type="ORF">LCGC14_2618450</name>
</gene>
<evidence type="ECO:0000313" key="1">
    <source>
        <dbReference type="EMBL" id="KKL04199.1"/>
    </source>
</evidence>
<dbReference type="Pfam" id="PF05708">
    <property type="entry name" value="Peptidase_C92"/>
    <property type="match status" value="1"/>
</dbReference>
<dbReference type="AlphaFoldDB" id="A0A0F9A3U1"/>
<organism evidence="1">
    <name type="scientific">marine sediment metagenome</name>
    <dbReference type="NCBI Taxonomy" id="412755"/>
    <lineage>
        <taxon>unclassified sequences</taxon>
        <taxon>metagenomes</taxon>
        <taxon>ecological metagenomes</taxon>
    </lineage>
</organism>
<accession>A0A0F9A3U1</accession>
<dbReference type="InterPro" id="IPR024453">
    <property type="entry name" value="Peptidase_C92"/>
</dbReference>
<protein>
    <submittedName>
        <fullName evidence="1">Uncharacterized protein</fullName>
    </submittedName>
</protein>